<sequence>MNRCNEVITISDEWVLEGHEPMESIIRCEFEPGHQGDHQHQGLRWHLGNAEALVLSAERPDLLPHAGQKIRRADRSFEGEASV</sequence>
<organism evidence="1">
    <name type="scientific">marine sediment metagenome</name>
    <dbReference type="NCBI Taxonomy" id="412755"/>
    <lineage>
        <taxon>unclassified sequences</taxon>
        <taxon>metagenomes</taxon>
        <taxon>ecological metagenomes</taxon>
    </lineage>
</organism>
<comment type="caution">
    <text evidence="1">The sequence shown here is derived from an EMBL/GenBank/DDBJ whole genome shotgun (WGS) entry which is preliminary data.</text>
</comment>
<evidence type="ECO:0000313" key="1">
    <source>
        <dbReference type="EMBL" id="KKL87783.1"/>
    </source>
</evidence>
<protein>
    <submittedName>
        <fullName evidence="1">Uncharacterized protein</fullName>
    </submittedName>
</protein>
<reference evidence="1" key="1">
    <citation type="journal article" date="2015" name="Nature">
        <title>Complex archaea that bridge the gap between prokaryotes and eukaryotes.</title>
        <authorList>
            <person name="Spang A."/>
            <person name="Saw J.H."/>
            <person name="Jorgensen S.L."/>
            <person name="Zaremba-Niedzwiedzka K."/>
            <person name="Martijn J."/>
            <person name="Lind A.E."/>
            <person name="van Eijk R."/>
            <person name="Schleper C."/>
            <person name="Guy L."/>
            <person name="Ettema T.J."/>
        </authorList>
    </citation>
    <scope>NUCLEOTIDE SEQUENCE</scope>
</reference>
<proteinExistence type="predicted"/>
<dbReference type="EMBL" id="LAZR01020741">
    <property type="protein sequence ID" value="KKL87783.1"/>
    <property type="molecule type" value="Genomic_DNA"/>
</dbReference>
<gene>
    <name evidence="1" type="ORF">LCGC14_1931240</name>
</gene>
<accession>A0A0F9FNJ5</accession>
<dbReference type="AlphaFoldDB" id="A0A0F9FNJ5"/>
<name>A0A0F9FNJ5_9ZZZZ</name>